<dbReference type="InterPro" id="IPR036513">
    <property type="entry name" value="STAS_dom_sf"/>
</dbReference>
<dbReference type="InterPro" id="IPR002645">
    <property type="entry name" value="STAS_dom"/>
</dbReference>
<reference evidence="2 3" key="1">
    <citation type="submission" date="2019-03" db="EMBL/GenBank/DDBJ databases">
        <title>Sequencing the genomes of 1000 actinobacteria strains.</title>
        <authorList>
            <person name="Klenk H.-P."/>
        </authorList>
    </citation>
    <scope>NUCLEOTIDE SEQUENCE [LARGE SCALE GENOMIC DNA]</scope>
    <source>
        <strain evidence="2 3">DSM 43805</strain>
    </source>
</reference>
<dbReference type="Proteomes" id="UP000294901">
    <property type="component" value="Unassembled WGS sequence"/>
</dbReference>
<name>A0A4V3C894_9ACTN</name>
<dbReference type="AlphaFoldDB" id="A0A4V3C894"/>
<organism evidence="2 3">
    <name type="scientific">Paractinoplanes brasiliensis</name>
    <dbReference type="NCBI Taxonomy" id="52695"/>
    <lineage>
        <taxon>Bacteria</taxon>
        <taxon>Bacillati</taxon>
        <taxon>Actinomycetota</taxon>
        <taxon>Actinomycetes</taxon>
        <taxon>Micromonosporales</taxon>
        <taxon>Micromonosporaceae</taxon>
        <taxon>Paractinoplanes</taxon>
    </lineage>
</organism>
<evidence type="ECO:0000259" key="1">
    <source>
        <dbReference type="PROSITE" id="PS50801"/>
    </source>
</evidence>
<dbReference type="Gene3D" id="3.30.750.24">
    <property type="entry name" value="STAS domain"/>
    <property type="match status" value="1"/>
</dbReference>
<keyword evidence="3" id="KW-1185">Reference proteome</keyword>
<dbReference type="EMBL" id="SNWR01000001">
    <property type="protein sequence ID" value="TDO40748.1"/>
    <property type="molecule type" value="Genomic_DNA"/>
</dbReference>
<dbReference type="OrthoDB" id="3386588at2"/>
<sequence length="103" mass="10929">MDQERADQSFTASTAVEAGRVVVTIGGEVDMSTADAMFEAATRDATAATTLDLRGVTFFDSAAIHALLRLAERYGDGLTVLASPQVRRVLEISGLATQPWLKG</sequence>
<proteinExistence type="predicted"/>
<comment type="caution">
    <text evidence="2">The sequence shown here is derived from an EMBL/GenBank/DDBJ whole genome shotgun (WGS) entry which is preliminary data.</text>
</comment>
<dbReference type="Pfam" id="PF13466">
    <property type="entry name" value="STAS_2"/>
    <property type="match status" value="1"/>
</dbReference>
<feature type="domain" description="STAS" evidence="1">
    <location>
        <begin position="10"/>
        <end position="103"/>
    </location>
</feature>
<protein>
    <submittedName>
        <fullName evidence="2">Anti-anti-sigma factor</fullName>
    </submittedName>
</protein>
<evidence type="ECO:0000313" key="2">
    <source>
        <dbReference type="EMBL" id="TDO40748.1"/>
    </source>
</evidence>
<dbReference type="CDD" id="cd07043">
    <property type="entry name" value="STAS_anti-anti-sigma_factors"/>
    <property type="match status" value="1"/>
</dbReference>
<dbReference type="SUPFAM" id="SSF52091">
    <property type="entry name" value="SpoIIaa-like"/>
    <property type="match status" value="1"/>
</dbReference>
<gene>
    <name evidence="2" type="ORF">C8E87_4467</name>
</gene>
<accession>A0A4V3C894</accession>
<dbReference type="InterPro" id="IPR058548">
    <property type="entry name" value="MlaB-like_STAS"/>
</dbReference>
<dbReference type="PROSITE" id="PS50801">
    <property type="entry name" value="STAS"/>
    <property type="match status" value="1"/>
</dbReference>
<dbReference type="RefSeq" id="WP_133874881.1">
    <property type="nucleotide sequence ID" value="NZ_BOMD01000011.1"/>
</dbReference>
<evidence type="ECO:0000313" key="3">
    <source>
        <dbReference type="Proteomes" id="UP000294901"/>
    </source>
</evidence>